<comment type="caution">
    <text evidence="1">The sequence shown here is derived from an EMBL/GenBank/DDBJ whole genome shotgun (WGS) entry which is preliminary data.</text>
</comment>
<accession>A0A9P3GPN8</accession>
<sequence>MAHLPPELVDHVLTLLDASEDVQALSACTLVCTAWLPFARDHLFSTLRLSDAEPEKTKKLLQFRSLLESSLGIAYSIRRLVVTGSFTGSKLPLADLMSALALLPRLQHLHLDQWRISHLARMDLSQYTSPLVLETLELQNIGFFLDAPANIFHLLSLFSPTRDLMLTKVSFRYTYGSRYDDLIPKLSLPHSLAPSSLTIHEADDRAQLLLEAFAQTALPSTLTHLHISFYDFTPLLPTLARFLTLAPALHTLTLDFARSFPYAYWSDKAGLADARAAAAAHLLPALAHTRLAALELRAPALPPGPGPFWGLARDVLGARPGTLRALRVCAAHADPALRRSLAQHARLEIVEVCGLPEVAETSWPALAKPRPSQLVQFESCSAFSGVEQAPHVAYVEVEPV</sequence>
<proteinExistence type="predicted"/>
<dbReference type="SUPFAM" id="SSF81383">
    <property type="entry name" value="F-box domain"/>
    <property type="match status" value="1"/>
</dbReference>
<evidence type="ECO:0008006" key="3">
    <source>
        <dbReference type="Google" id="ProtNLM"/>
    </source>
</evidence>
<dbReference type="OrthoDB" id="2755871at2759"/>
<dbReference type="AlphaFoldDB" id="A0A9P3GPN8"/>
<dbReference type="Proteomes" id="UP000703269">
    <property type="component" value="Unassembled WGS sequence"/>
</dbReference>
<protein>
    <recommendedName>
        <fullName evidence="3">F-box domain-containing protein</fullName>
    </recommendedName>
</protein>
<organism evidence="1 2">
    <name type="scientific">Phanerochaete sordida</name>
    <dbReference type="NCBI Taxonomy" id="48140"/>
    <lineage>
        <taxon>Eukaryota</taxon>
        <taxon>Fungi</taxon>
        <taxon>Dikarya</taxon>
        <taxon>Basidiomycota</taxon>
        <taxon>Agaricomycotina</taxon>
        <taxon>Agaricomycetes</taxon>
        <taxon>Polyporales</taxon>
        <taxon>Phanerochaetaceae</taxon>
        <taxon>Phanerochaete</taxon>
    </lineage>
</organism>
<name>A0A9P3GPN8_9APHY</name>
<dbReference type="InterPro" id="IPR036047">
    <property type="entry name" value="F-box-like_dom_sf"/>
</dbReference>
<evidence type="ECO:0000313" key="2">
    <source>
        <dbReference type="Proteomes" id="UP000703269"/>
    </source>
</evidence>
<dbReference type="EMBL" id="BPQB01000095">
    <property type="protein sequence ID" value="GJE98798.1"/>
    <property type="molecule type" value="Genomic_DNA"/>
</dbReference>
<gene>
    <name evidence="1" type="ORF">PsYK624_150350</name>
</gene>
<evidence type="ECO:0000313" key="1">
    <source>
        <dbReference type="EMBL" id="GJE98798.1"/>
    </source>
</evidence>
<keyword evidence="2" id="KW-1185">Reference proteome</keyword>
<reference evidence="1 2" key="1">
    <citation type="submission" date="2021-08" db="EMBL/GenBank/DDBJ databases">
        <title>Draft Genome Sequence of Phanerochaete sordida strain YK-624.</title>
        <authorList>
            <person name="Mori T."/>
            <person name="Dohra H."/>
            <person name="Suzuki T."/>
            <person name="Kawagishi H."/>
            <person name="Hirai H."/>
        </authorList>
    </citation>
    <scope>NUCLEOTIDE SEQUENCE [LARGE SCALE GENOMIC DNA]</scope>
    <source>
        <strain evidence="1 2">YK-624</strain>
    </source>
</reference>
<dbReference type="SUPFAM" id="SSF52047">
    <property type="entry name" value="RNI-like"/>
    <property type="match status" value="1"/>
</dbReference>